<evidence type="ECO:0000313" key="1">
    <source>
        <dbReference type="EMBL" id="MEQ2279233.1"/>
    </source>
</evidence>
<proteinExistence type="predicted"/>
<reference evidence="1 2" key="1">
    <citation type="submission" date="2021-06" db="EMBL/GenBank/DDBJ databases">
        <authorList>
            <person name="Palmer J.M."/>
        </authorList>
    </citation>
    <scope>NUCLEOTIDE SEQUENCE [LARGE SCALE GENOMIC DNA]</scope>
    <source>
        <strain evidence="1 2">AS_MEX2019</strain>
        <tissue evidence="1">Muscle</tissue>
    </source>
</reference>
<keyword evidence="2" id="KW-1185">Reference proteome</keyword>
<organism evidence="1 2">
    <name type="scientific">Ameca splendens</name>
    <dbReference type="NCBI Taxonomy" id="208324"/>
    <lineage>
        <taxon>Eukaryota</taxon>
        <taxon>Metazoa</taxon>
        <taxon>Chordata</taxon>
        <taxon>Craniata</taxon>
        <taxon>Vertebrata</taxon>
        <taxon>Euteleostomi</taxon>
        <taxon>Actinopterygii</taxon>
        <taxon>Neopterygii</taxon>
        <taxon>Teleostei</taxon>
        <taxon>Neoteleostei</taxon>
        <taxon>Acanthomorphata</taxon>
        <taxon>Ovalentaria</taxon>
        <taxon>Atherinomorphae</taxon>
        <taxon>Cyprinodontiformes</taxon>
        <taxon>Goodeidae</taxon>
        <taxon>Ameca</taxon>
    </lineage>
</organism>
<accession>A0ABV0XCT5</accession>
<sequence>MTGSSSFFCPFRSQTPSRISTLVQLSLTHLLLFVKCSYTFLFCHNLEDDVSKNLDSFPKATIFFLGCAGAQWKLRLSGLNSFLQSHVNVPLGKAFNLKLCTGLCISV</sequence>
<dbReference type="Proteomes" id="UP001469553">
    <property type="component" value="Unassembled WGS sequence"/>
</dbReference>
<name>A0ABV0XCT5_9TELE</name>
<evidence type="ECO:0000313" key="2">
    <source>
        <dbReference type="Proteomes" id="UP001469553"/>
    </source>
</evidence>
<dbReference type="EMBL" id="JAHRIP010000371">
    <property type="protein sequence ID" value="MEQ2279233.1"/>
    <property type="molecule type" value="Genomic_DNA"/>
</dbReference>
<protein>
    <submittedName>
        <fullName evidence="1">Uncharacterized protein</fullName>
    </submittedName>
</protein>
<comment type="caution">
    <text evidence="1">The sequence shown here is derived from an EMBL/GenBank/DDBJ whole genome shotgun (WGS) entry which is preliminary data.</text>
</comment>
<gene>
    <name evidence="1" type="ORF">AMECASPLE_007329</name>
</gene>